<feature type="compositionally biased region" description="Polar residues" evidence="1">
    <location>
        <begin position="111"/>
        <end position="122"/>
    </location>
</feature>
<keyword evidence="3" id="KW-1185">Reference proteome</keyword>
<dbReference type="AlphaFoldDB" id="A0A9D4AXG7"/>
<comment type="caution">
    <text evidence="2">The sequence shown here is derived from an EMBL/GenBank/DDBJ whole genome shotgun (WGS) entry which is preliminary data.</text>
</comment>
<evidence type="ECO:0000313" key="2">
    <source>
        <dbReference type="EMBL" id="KAH1180087.1"/>
    </source>
</evidence>
<evidence type="ECO:0000313" key="3">
    <source>
        <dbReference type="Proteomes" id="UP000827986"/>
    </source>
</evidence>
<feature type="region of interest" description="Disordered" evidence="1">
    <location>
        <begin position="1"/>
        <end position="129"/>
    </location>
</feature>
<sequence length="129" mass="13880">MGLRSPGGRCWAPGPTRRSWQGARGEQWVSRATHTAHAPLELGPEFFTPPARLSDVPRQRQRDKGWSPPAQSPARLCPCPSDAVRGSAGRQRRGLWSGQGAGSGECRERTAQNAAPNVTASTRAACPNR</sequence>
<proteinExistence type="predicted"/>
<dbReference type="Proteomes" id="UP000827986">
    <property type="component" value="Unassembled WGS sequence"/>
</dbReference>
<evidence type="ECO:0000256" key="1">
    <source>
        <dbReference type="SAM" id="MobiDB-lite"/>
    </source>
</evidence>
<dbReference type="EMBL" id="JAHDVG010000471">
    <property type="protein sequence ID" value="KAH1180087.1"/>
    <property type="molecule type" value="Genomic_DNA"/>
</dbReference>
<gene>
    <name evidence="2" type="ORF">KIL84_006137</name>
</gene>
<reference evidence="2" key="1">
    <citation type="submission" date="2021-09" db="EMBL/GenBank/DDBJ databases">
        <title>The genome of Mauremys mutica provides insights into the evolution of semi-aquatic lifestyle.</title>
        <authorList>
            <person name="Gong S."/>
            <person name="Gao Y."/>
        </authorList>
    </citation>
    <scope>NUCLEOTIDE SEQUENCE</scope>
    <source>
        <strain evidence="2">MM-2020</strain>
        <tissue evidence="2">Muscle</tissue>
    </source>
</reference>
<accession>A0A9D4AXG7</accession>
<organism evidence="2 3">
    <name type="scientific">Mauremys mutica</name>
    <name type="common">yellowpond turtle</name>
    <dbReference type="NCBI Taxonomy" id="74926"/>
    <lineage>
        <taxon>Eukaryota</taxon>
        <taxon>Metazoa</taxon>
        <taxon>Chordata</taxon>
        <taxon>Craniata</taxon>
        <taxon>Vertebrata</taxon>
        <taxon>Euteleostomi</taxon>
        <taxon>Archelosauria</taxon>
        <taxon>Testudinata</taxon>
        <taxon>Testudines</taxon>
        <taxon>Cryptodira</taxon>
        <taxon>Durocryptodira</taxon>
        <taxon>Testudinoidea</taxon>
        <taxon>Geoemydidae</taxon>
        <taxon>Geoemydinae</taxon>
        <taxon>Mauremys</taxon>
    </lineage>
</organism>
<feature type="compositionally biased region" description="Basic and acidic residues" evidence="1">
    <location>
        <begin position="55"/>
        <end position="65"/>
    </location>
</feature>
<name>A0A9D4AXG7_9SAUR</name>
<protein>
    <submittedName>
        <fullName evidence="2">Uncharacterized protein</fullName>
    </submittedName>
</protein>